<feature type="region of interest" description="Disordered" evidence="1">
    <location>
        <begin position="157"/>
        <end position="222"/>
    </location>
</feature>
<evidence type="ECO:0000256" key="1">
    <source>
        <dbReference type="SAM" id="MobiDB-lite"/>
    </source>
</evidence>
<feature type="compositionally biased region" description="Basic and acidic residues" evidence="1">
    <location>
        <begin position="68"/>
        <end position="85"/>
    </location>
</feature>
<sequence length="703" mass="76330">MFLGTVHVAVMQDEFTHNPPHAAPAAASPVVAEVPSPSEESPIVEAIEAKSAAPTENITQNDASVKVESTEKANTEPDSSTRETDSTTPSPPELVEATEVVDKVETAPQVSTERKPSSDDVIMPIRTRNRSSSGSKSVKFSQILTAVEIFETEPVNNSELWTPDPSQKTFSFEESPSTAASQKSESDASESVSGKNSTSEKAPEPVPKVTEPVAESVLSEKADKTQIDVTTTVVEETSSAPEAPLLPEAAASVPWTIQPAKDTEQGKHGWYNVNGQLCYYGSDKGEPLLLCGSVTEEVYNMAVVAESAAQNSASSPSTSDHTVAVDRLGVRATRLQAEYLREEMLNLEHKHTQAVQELEEARALTEAELFDCQALVHTLHEEIAQCKEIITHLEGDRRRTQLNHQQTERFNKKMATLSIEQVVALIKLTSITRGFLGRARVRRLQVSKLARESGILHAMANTKQGEAGWYMGPKGNIFYFAIKNGTWTTVAGPLTQEEFELMMLARKQKQVRNSQDVLTMCRVPLQPDWEALVDGGELYVANVSDKVFVCKPLDAVIAAAYPAPVAEENEPEQEQNQEEANEQAKAKSASTKEASSSKKSKKSAKLNVETASDKSDSGRGSPVPVSPLRSSKGFEAGSPEPAQAVDFNNPLSAEQQASVRDGHSPVNLSLQDESVKLSNASAKAVARSAVEKEEEEAKGWRWQ</sequence>
<reference evidence="2" key="1">
    <citation type="submission" date="2021-01" db="EMBL/GenBank/DDBJ databases">
        <authorList>
            <person name="Corre E."/>
            <person name="Pelletier E."/>
            <person name="Niang G."/>
            <person name="Scheremetjew M."/>
            <person name="Finn R."/>
            <person name="Kale V."/>
            <person name="Holt S."/>
            <person name="Cochrane G."/>
            <person name="Meng A."/>
            <person name="Brown T."/>
            <person name="Cohen L."/>
        </authorList>
    </citation>
    <scope>NUCLEOTIDE SEQUENCE</scope>
    <source>
        <strain evidence="2">CCAP 955/1</strain>
    </source>
</reference>
<feature type="compositionally biased region" description="Polar residues" evidence="1">
    <location>
        <begin position="649"/>
        <end position="658"/>
    </location>
</feature>
<feature type="compositionally biased region" description="Acidic residues" evidence="1">
    <location>
        <begin position="567"/>
        <end position="581"/>
    </location>
</feature>
<feature type="compositionally biased region" description="Polar residues" evidence="1">
    <location>
        <begin position="54"/>
        <end position="63"/>
    </location>
</feature>
<feature type="region of interest" description="Disordered" evidence="1">
    <location>
        <begin position="20"/>
        <end position="138"/>
    </location>
</feature>
<dbReference type="EMBL" id="HBIC01013026">
    <property type="protein sequence ID" value="CAE0277668.1"/>
    <property type="molecule type" value="Transcribed_RNA"/>
</dbReference>
<feature type="compositionally biased region" description="Low complexity" evidence="1">
    <location>
        <begin position="23"/>
        <end position="46"/>
    </location>
</feature>
<organism evidence="2">
    <name type="scientific">Spumella elongata</name>
    <dbReference type="NCBI Taxonomy" id="89044"/>
    <lineage>
        <taxon>Eukaryota</taxon>
        <taxon>Sar</taxon>
        <taxon>Stramenopiles</taxon>
        <taxon>Ochrophyta</taxon>
        <taxon>Chrysophyceae</taxon>
        <taxon>Chromulinales</taxon>
        <taxon>Chromulinaceae</taxon>
        <taxon>Spumella</taxon>
    </lineage>
</organism>
<accession>A0A7S3GVR2</accession>
<evidence type="ECO:0000313" key="2">
    <source>
        <dbReference type="EMBL" id="CAE0277668.1"/>
    </source>
</evidence>
<dbReference type="AlphaFoldDB" id="A0A7S3GVR2"/>
<proteinExistence type="predicted"/>
<feature type="region of interest" description="Disordered" evidence="1">
    <location>
        <begin position="567"/>
        <end position="669"/>
    </location>
</feature>
<feature type="compositionally biased region" description="Polar residues" evidence="1">
    <location>
        <begin position="157"/>
        <end position="200"/>
    </location>
</feature>
<gene>
    <name evidence="2" type="ORF">SELO1098_LOCUS6498</name>
</gene>
<protein>
    <submittedName>
        <fullName evidence="2">Uncharacterized protein</fullName>
    </submittedName>
</protein>
<name>A0A7S3GVR2_9STRA</name>